<reference evidence="1 2" key="1">
    <citation type="submission" date="2024-11" db="EMBL/GenBank/DDBJ databases">
        <title>A near-complete genome assembly of Cinchona calisaya.</title>
        <authorList>
            <person name="Lian D.C."/>
            <person name="Zhao X.W."/>
            <person name="Wei L."/>
        </authorList>
    </citation>
    <scope>NUCLEOTIDE SEQUENCE [LARGE SCALE GENOMIC DNA]</scope>
    <source>
        <tissue evidence="1">Nenye</tissue>
    </source>
</reference>
<accession>A0ABD3AHD3</accession>
<gene>
    <name evidence="1" type="ORF">ACH5RR_009624</name>
</gene>
<comment type="caution">
    <text evidence="1">The sequence shown here is derived from an EMBL/GenBank/DDBJ whole genome shotgun (WGS) entry which is preliminary data.</text>
</comment>
<organism evidence="1 2">
    <name type="scientific">Cinchona calisaya</name>
    <dbReference type="NCBI Taxonomy" id="153742"/>
    <lineage>
        <taxon>Eukaryota</taxon>
        <taxon>Viridiplantae</taxon>
        <taxon>Streptophyta</taxon>
        <taxon>Embryophyta</taxon>
        <taxon>Tracheophyta</taxon>
        <taxon>Spermatophyta</taxon>
        <taxon>Magnoliopsida</taxon>
        <taxon>eudicotyledons</taxon>
        <taxon>Gunneridae</taxon>
        <taxon>Pentapetalae</taxon>
        <taxon>asterids</taxon>
        <taxon>lamiids</taxon>
        <taxon>Gentianales</taxon>
        <taxon>Rubiaceae</taxon>
        <taxon>Cinchonoideae</taxon>
        <taxon>Cinchoneae</taxon>
        <taxon>Cinchona</taxon>
    </lineage>
</organism>
<protein>
    <submittedName>
        <fullName evidence="1">Uncharacterized protein</fullName>
    </submittedName>
</protein>
<name>A0ABD3AHD3_9GENT</name>
<dbReference type="AlphaFoldDB" id="A0ABD3AHD3"/>
<dbReference type="Proteomes" id="UP001630127">
    <property type="component" value="Unassembled WGS sequence"/>
</dbReference>
<dbReference type="EMBL" id="JBJUIK010000004">
    <property type="protein sequence ID" value="KAL3530302.1"/>
    <property type="molecule type" value="Genomic_DNA"/>
</dbReference>
<sequence length="206" mass="23839">MSPPNWLPPLNFHDEFELSAVAAQLEFPQNNPTLLQDYFLISTNVFVAFSPNNFSSNEEIFPGLSIAEDYAVPCYKLTSPTLAHQAISEILNDMSIPFELNQVSWRERHFIGDINFQENVDNLSESIWNFACSLTEKTYNEGFNILPFNLSIIKMVTIPDDQHDTWSRWYDDNMMADPDFEEDYMEAISRPRTAEELLYDVNPDGY</sequence>
<evidence type="ECO:0000313" key="1">
    <source>
        <dbReference type="EMBL" id="KAL3530302.1"/>
    </source>
</evidence>
<proteinExistence type="predicted"/>
<keyword evidence="2" id="KW-1185">Reference proteome</keyword>
<evidence type="ECO:0000313" key="2">
    <source>
        <dbReference type="Proteomes" id="UP001630127"/>
    </source>
</evidence>